<accession>K4BM99</accession>
<dbReference type="SUPFAM" id="SSF81383">
    <property type="entry name" value="F-box domain"/>
    <property type="match status" value="1"/>
</dbReference>
<proteinExistence type="predicted"/>
<dbReference type="Gene3D" id="3.80.10.10">
    <property type="entry name" value="Ribonuclease Inhibitor"/>
    <property type="match status" value="1"/>
</dbReference>
<name>K4BM99_SOLLC</name>
<evidence type="ECO:0000259" key="1">
    <source>
        <dbReference type="PROSITE" id="PS50181"/>
    </source>
</evidence>
<dbReference type="PANTHER" id="PTHR34145">
    <property type="entry name" value="OS02G0105600 PROTEIN"/>
    <property type="match status" value="1"/>
</dbReference>
<dbReference type="InParanoid" id="K4BM99"/>
<organism evidence="2">
    <name type="scientific">Solanum lycopersicum</name>
    <name type="common">Tomato</name>
    <name type="synonym">Lycopersicon esculentum</name>
    <dbReference type="NCBI Taxonomy" id="4081"/>
    <lineage>
        <taxon>Eukaryota</taxon>
        <taxon>Viridiplantae</taxon>
        <taxon>Streptophyta</taxon>
        <taxon>Embryophyta</taxon>
        <taxon>Tracheophyta</taxon>
        <taxon>Spermatophyta</taxon>
        <taxon>Magnoliopsida</taxon>
        <taxon>eudicotyledons</taxon>
        <taxon>Gunneridae</taxon>
        <taxon>Pentapetalae</taxon>
        <taxon>asterids</taxon>
        <taxon>lamiids</taxon>
        <taxon>Solanales</taxon>
        <taxon>Solanaceae</taxon>
        <taxon>Solanoideae</taxon>
        <taxon>Solaneae</taxon>
        <taxon>Solanum</taxon>
        <taxon>Solanum subgen. Lycopersicon</taxon>
    </lineage>
</organism>
<dbReference type="InterPro" id="IPR032675">
    <property type="entry name" value="LRR_dom_sf"/>
</dbReference>
<reference evidence="2" key="2">
    <citation type="submission" date="2015-06" db="UniProtKB">
        <authorList>
            <consortium name="EnsemblPlants"/>
        </authorList>
    </citation>
    <scope>IDENTIFICATION</scope>
    <source>
        <strain evidence="2">cv. Heinz 1706</strain>
    </source>
</reference>
<dbReference type="InterPro" id="IPR001810">
    <property type="entry name" value="F-box_dom"/>
</dbReference>
<dbReference type="Proteomes" id="UP000004994">
    <property type="component" value="Chromosome 3"/>
</dbReference>
<dbReference type="Gramene" id="Solyc03g119500.1.1">
    <property type="protein sequence ID" value="Solyc03g119500.1.1"/>
    <property type="gene ID" value="Solyc03g119500.1"/>
</dbReference>
<dbReference type="PhylomeDB" id="K4BM99"/>
<keyword evidence="3" id="KW-1185">Reference proteome</keyword>
<dbReference type="SMART" id="SM00256">
    <property type="entry name" value="FBOX"/>
    <property type="match status" value="1"/>
</dbReference>
<dbReference type="Gene3D" id="1.20.1280.50">
    <property type="match status" value="1"/>
</dbReference>
<sequence>MAYEDELFIITQTAAEDNSPNLVDPALQLPHHILHYIFSYLTFHDLFHVRLVNKNWYLNTPTYFKIHFNECLFRDKNPTYYSLNQFELWDSIRSSIDTIKNKLINAEKRVLHVEFINGKRVRDIMKLLEEYNFHEVYFRTTEYEYNFPYILQSKCLNVLHLNKGYLDKHVLCDEVTIPTLKELKLKYFNLSEETLSKYIHKFPNIRVLSLVKCYLDKHGLCDEEVTMPTLKELKLEWFNLSEETLSKFIHKFPNIRVLSMVKCWGINSIVLTNLACLEKLYVNVSDSSSFTNIPSSFTNIQVIAPRLQVFHFILRNKYPESKNVVTMDIRACKMLREFHLNCTRFPNGLDPRNLCSDFPHLETLLLGPCRTKKKPIRTSVRKLILSIPKMYECTRKTLVSSPNLSYFQYKGITFQPYLAPSKLLETNYTIVLVPKLCEIMTRAWFLKWRSHLENFSNHNTTLEIRIKTSLCHPSSKPSGRAPTQPLHYIKHLKLDMNKLKYQEEHLMRYIIDNLLWMSHPNTLTLSIPTSFSKTALVSFFPFLPVQFVSFFRKRK</sequence>
<dbReference type="InterPro" id="IPR036047">
    <property type="entry name" value="F-box-like_dom_sf"/>
</dbReference>
<dbReference type="Pfam" id="PF12937">
    <property type="entry name" value="F-box-like"/>
    <property type="match status" value="1"/>
</dbReference>
<feature type="domain" description="F-box" evidence="1">
    <location>
        <begin position="23"/>
        <end position="57"/>
    </location>
</feature>
<dbReference type="PROSITE" id="PS50181">
    <property type="entry name" value="FBOX"/>
    <property type="match status" value="1"/>
</dbReference>
<evidence type="ECO:0000313" key="2">
    <source>
        <dbReference type="EnsemblPlants" id="Solyc03g119500.1.1"/>
    </source>
</evidence>
<dbReference type="SUPFAM" id="SSF52047">
    <property type="entry name" value="RNI-like"/>
    <property type="match status" value="1"/>
</dbReference>
<dbReference type="EnsemblPlants" id="Solyc03g119500.1.1">
    <property type="protein sequence ID" value="Solyc03g119500.1.1"/>
    <property type="gene ID" value="Solyc03g119500.1"/>
</dbReference>
<dbReference type="AlphaFoldDB" id="K4BM99"/>
<reference evidence="2" key="1">
    <citation type="journal article" date="2012" name="Nature">
        <title>The tomato genome sequence provides insights into fleshy fruit evolution.</title>
        <authorList>
            <consortium name="Tomato Genome Consortium"/>
        </authorList>
    </citation>
    <scope>NUCLEOTIDE SEQUENCE [LARGE SCALE GENOMIC DNA]</scope>
    <source>
        <strain evidence="2">cv. Heinz 1706</strain>
    </source>
</reference>
<protein>
    <recommendedName>
        <fullName evidence="1">F-box domain-containing protein</fullName>
    </recommendedName>
</protein>
<dbReference type="InterPro" id="IPR053772">
    <property type="entry name" value="At1g61320/At1g61330-like"/>
</dbReference>
<dbReference type="HOGENOM" id="CLU_553664_0_0_1"/>
<dbReference type="PaxDb" id="4081-Solyc03g119500.1.1"/>
<dbReference type="CDD" id="cd09917">
    <property type="entry name" value="F-box_SF"/>
    <property type="match status" value="1"/>
</dbReference>
<evidence type="ECO:0000313" key="3">
    <source>
        <dbReference type="Proteomes" id="UP000004994"/>
    </source>
</evidence>